<protein>
    <submittedName>
        <fullName evidence="1">Uncharacterized protein</fullName>
    </submittedName>
</protein>
<keyword evidence="2" id="KW-1185">Reference proteome</keyword>
<proteinExistence type="predicted"/>
<accession>A0ABD0KX75</accession>
<organism evidence="1 2">
    <name type="scientific">Batillaria attramentaria</name>
    <dbReference type="NCBI Taxonomy" id="370345"/>
    <lineage>
        <taxon>Eukaryota</taxon>
        <taxon>Metazoa</taxon>
        <taxon>Spiralia</taxon>
        <taxon>Lophotrochozoa</taxon>
        <taxon>Mollusca</taxon>
        <taxon>Gastropoda</taxon>
        <taxon>Caenogastropoda</taxon>
        <taxon>Sorbeoconcha</taxon>
        <taxon>Cerithioidea</taxon>
        <taxon>Batillariidae</taxon>
        <taxon>Batillaria</taxon>
    </lineage>
</organism>
<sequence>MQLCSSSRDIIKYVLRLFNGNTLPVRRVGFTSIGHRQTILPNDMCMYRGDCLISFKWLPPAVELRLISATFVSFKKDVYEADTLTLVNSNQLKINLLIFLEMEAVVTAVWETQFEATKKLQQSLKLG</sequence>
<reference evidence="1 2" key="1">
    <citation type="journal article" date="2023" name="Sci. Data">
        <title>Genome assembly of the Korean intertidal mud-creeper Batillaria attramentaria.</title>
        <authorList>
            <person name="Patra A.K."/>
            <person name="Ho P.T."/>
            <person name="Jun S."/>
            <person name="Lee S.J."/>
            <person name="Kim Y."/>
            <person name="Won Y.J."/>
        </authorList>
    </citation>
    <scope>NUCLEOTIDE SEQUENCE [LARGE SCALE GENOMIC DNA]</scope>
    <source>
        <strain evidence="1">Wonlab-2016</strain>
    </source>
</reference>
<dbReference type="EMBL" id="JACVVK020000113">
    <property type="protein sequence ID" value="KAK7491538.1"/>
    <property type="molecule type" value="Genomic_DNA"/>
</dbReference>
<comment type="caution">
    <text evidence="1">The sequence shown here is derived from an EMBL/GenBank/DDBJ whole genome shotgun (WGS) entry which is preliminary data.</text>
</comment>
<name>A0ABD0KX75_9CAEN</name>
<dbReference type="AlphaFoldDB" id="A0ABD0KX75"/>
<dbReference type="Proteomes" id="UP001519460">
    <property type="component" value="Unassembled WGS sequence"/>
</dbReference>
<gene>
    <name evidence="1" type="ORF">BaRGS_00017177</name>
</gene>
<evidence type="ECO:0000313" key="2">
    <source>
        <dbReference type="Proteomes" id="UP001519460"/>
    </source>
</evidence>
<evidence type="ECO:0000313" key="1">
    <source>
        <dbReference type="EMBL" id="KAK7491538.1"/>
    </source>
</evidence>